<accession>A0ABN8D9L9</accession>
<protein>
    <recommendedName>
        <fullName evidence="3">Pentacotripeptide-repeat region of PRORP domain-containing protein</fullName>
    </recommendedName>
</protein>
<dbReference type="Proteomes" id="UP001158986">
    <property type="component" value="Unassembled WGS sequence"/>
</dbReference>
<keyword evidence="2" id="KW-1185">Reference proteome</keyword>
<reference evidence="1 2" key="1">
    <citation type="submission" date="2021-11" db="EMBL/GenBank/DDBJ databases">
        <authorList>
            <person name="Islam A."/>
            <person name="Islam S."/>
            <person name="Flora M.S."/>
            <person name="Rahman M."/>
            <person name="Ziaur R.M."/>
            <person name="Epstein J.H."/>
            <person name="Hassan M."/>
            <person name="Klassen M."/>
            <person name="Woodard K."/>
            <person name="Webb A."/>
            <person name="Webby R.J."/>
            <person name="El Zowalaty M.E."/>
        </authorList>
    </citation>
    <scope>NUCLEOTIDE SEQUENCE [LARGE SCALE GENOMIC DNA]</scope>
    <source>
        <strain evidence="1">Pbs1</strain>
    </source>
</reference>
<comment type="caution">
    <text evidence="1">The sequence shown here is derived from an EMBL/GenBank/DDBJ whole genome shotgun (WGS) entry which is preliminary data.</text>
</comment>
<gene>
    <name evidence="1" type="ORF">PBS001_LOCUS8283</name>
</gene>
<evidence type="ECO:0008006" key="3">
    <source>
        <dbReference type="Google" id="ProtNLM"/>
    </source>
</evidence>
<dbReference type="InterPro" id="IPR011990">
    <property type="entry name" value="TPR-like_helical_dom_sf"/>
</dbReference>
<evidence type="ECO:0000313" key="2">
    <source>
        <dbReference type="Proteomes" id="UP001158986"/>
    </source>
</evidence>
<name>A0ABN8D9L9_9STRA</name>
<organism evidence="1 2">
    <name type="scientific">Peronospora belbahrii</name>
    <dbReference type="NCBI Taxonomy" id="622444"/>
    <lineage>
        <taxon>Eukaryota</taxon>
        <taxon>Sar</taxon>
        <taxon>Stramenopiles</taxon>
        <taxon>Oomycota</taxon>
        <taxon>Peronosporomycetes</taxon>
        <taxon>Peronosporales</taxon>
        <taxon>Peronosporaceae</taxon>
        <taxon>Peronospora</taxon>
    </lineage>
</organism>
<dbReference type="EMBL" id="CAKLCB010000384">
    <property type="protein sequence ID" value="CAH0521842.1"/>
    <property type="molecule type" value="Genomic_DNA"/>
</dbReference>
<proteinExistence type="predicted"/>
<evidence type="ECO:0000313" key="1">
    <source>
        <dbReference type="EMBL" id="CAH0521842.1"/>
    </source>
</evidence>
<sequence length="288" mass="32481">MLLRPFVRSASVLRRPVSLSLAFHSSTALHVSAISAVELLSKNSALQPDDGAVRTLLEHSIAQRRPTQALIHLAKLQSPPDFELLQKLAILLARQKKSRSYALRAFEILRGVYHAPGLKPDDYTKLASIYVMDACLRFHLLDLAMELYDEAVNQAVVLDLPAYDGLMMALVEARRLEEATEILREIVHGEDVCPPEQMLLPVLMELIKSKEYENATEIMKQGMSRGVEFSDETFHPLLMQAEKDTASTDSLVNFLTFVEDSWEECKDIDDFNADENDTDDSENSFHSF</sequence>
<dbReference type="Gene3D" id="1.25.40.10">
    <property type="entry name" value="Tetratricopeptide repeat domain"/>
    <property type="match status" value="1"/>
</dbReference>